<dbReference type="CDD" id="cd18791">
    <property type="entry name" value="SF2_C_RHA"/>
    <property type="match status" value="1"/>
</dbReference>
<evidence type="ECO:0000313" key="9">
    <source>
        <dbReference type="Proteomes" id="UP001065322"/>
    </source>
</evidence>
<protein>
    <submittedName>
        <fullName evidence="8">ATP-dependent helicase HrpB</fullName>
    </submittedName>
</protein>
<dbReference type="EMBL" id="CP054475">
    <property type="protein sequence ID" value="UXD87153.1"/>
    <property type="molecule type" value="Genomic_DNA"/>
</dbReference>
<feature type="domain" description="Helicase C-terminal" evidence="7">
    <location>
        <begin position="214"/>
        <end position="379"/>
    </location>
</feature>
<dbReference type="Gene3D" id="1.20.120.1080">
    <property type="match status" value="1"/>
</dbReference>
<dbReference type="InterPro" id="IPR013689">
    <property type="entry name" value="RNA_helicase_ATP-dep_HrpB_C"/>
</dbReference>
<dbReference type="SMART" id="SM00847">
    <property type="entry name" value="HA2"/>
    <property type="match status" value="1"/>
</dbReference>
<dbReference type="InterPro" id="IPR001650">
    <property type="entry name" value="Helicase_C-like"/>
</dbReference>
<dbReference type="Pfam" id="PF08482">
    <property type="entry name" value="HrpB_C"/>
    <property type="match status" value="1"/>
</dbReference>
<dbReference type="InterPro" id="IPR049614">
    <property type="entry name" value="HrpB_DEXH"/>
</dbReference>
<evidence type="ECO:0000256" key="1">
    <source>
        <dbReference type="ARBA" id="ARBA00022741"/>
    </source>
</evidence>
<feature type="region of interest" description="Disordered" evidence="5">
    <location>
        <begin position="496"/>
        <end position="515"/>
    </location>
</feature>
<dbReference type="Pfam" id="PF24473">
    <property type="entry name" value="CON_HrpB"/>
    <property type="match status" value="1"/>
</dbReference>
<evidence type="ECO:0000256" key="5">
    <source>
        <dbReference type="SAM" id="MobiDB-lite"/>
    </source>
</evidence>
<dbReference type="InterPro" id="IPR007502">
    <property type="entry name" value="Helicase-assoc_dom"/>
</dbReference>
<keyword evidence="2" id="KW-0378">Hydrolase</keyword>
<dbReference type="InterPro" id="IPR027417">
    <property type="entry name" value="P-loop_NTPase"/>
</dbReference>
<dbReference type="SMART" id="SM00487">
    <property type="entry name" value="DEXDc"/>
    <property type="match status" value="1"/>
</dbReference>
<gene>
    <name evidence="8" type="primary">hrpB</name>
    <name evidence="8" type="ORF">HUF19_06740</name>
</gene>
<dbReference type="Gene3D" id="3.40.50.300">
    <property type="entry name" value="P-loop containing nucleotide triphosphate hydrolases"/>
    <property type="match status" value="2"/>
</dbReference>
<dbReference type="Proteomes" id="UP001065322">
    <property type="component" value="Chromosome"/>
</dbReference>
<keyword evidence="3 8" id="KW-0347">Helicase</keyword>
<evidence type="ECO:0000313" key="8">
    <source>
        <dbReference type="EMBL" id="UXD87153.1"/>
    </source>
</evidence>
<evidence type="ECO:0000256" key="2">
    <source>
        <dbReference type="ARBA" id="ARBA00022801"/>
    </source>
</evidence>
<feature type="compositionally biased region" description="Polar residues" evidence="5">
    <location>
        <begin position="496"/>
        <end position="505"/>
    </location>
</feature>
<dbReference type="PROSITE" id="PS51192">
    <property type="entry name" value="HELICASE_ATP_BIND_1"/>
    <property type="match status" value="1"/>
</dbReference>
<dbReference type="PIRSF" id="PIRSF005496">
    <property type="entry name" value="ATP_hel_hrpB"/>
    <property type="match status" value="1"/>
</dbReference>
<accession>A0ABY6A961</accession>
<feature type="domain" description="Helicase ATP-binding" evidence="6">
    <location>
        <begin position="24"/>
        <end position="188"/>
    </location>
</feature>
<dbReference type="NCBIfam" id="TIGR01970">
    <property type="entry name" value="DEAH_box_HrpB"/>
    <property type="match status" value="1"/>
</dbReference>
<proteinExistence type="predicted"/>
<dbReference type="Pfam" id="PF00271">
    <property type="entry name" value="Helicase_C"/>
    <property type="match status" value="1"/>
</dbReference>
<evidence type="ECO:0000259" key="7">
    <source>
        <dbReference type="PROSITE" id="PS51194"/>
    </source>
</evidence>
<evidence type="ECO:0000259" key="6">
    <source>
        <dbReference type="PROSITE" id="PS51192"/>
    </source>
</evidence>
<dbReference type="PANTHER" id="PTHR43519">
    <property type="entry name" value="ATP-DEPENDENT RNA HELICASE HRPB"/>
    <property type="match status" value="1"/>
</dbReference>
<reference evidence="9" key="1">
    <citation type="submission" date="2020-06" db="EMBL/GenBank/DDBJ databases">
        <title>Thalassolituus marinus alknpb1M-1, a hydrocarbon-degrading bacterium isolated from the deep-sea overlying water using an in-situ strategy from the South China Sea basin.</title>
        <authorList>
            <person name="Dong C."/>
            <person name="Chen Y."/>
            <person name="Shao Z."/>
        </authorList>
    </citation>
    <scope>NUCLEOTIDE SEQUENCE [LARGE SCALE GENOMIC DNA]</scope>
    <source>
        <strain evidence="9">alknpb1M-1</strain>
    </source>
</reference>
<dbReference type="PANTHER" id="PTHR43519:SF1">
    <property type="entry name" value="ATP-DEPENDENT RNA HELICASE HRPB"/>
    <property type="match status" value="1"/>
</dbReference>
<dbReference type="InterPro" id="IPR056329">
    <property type="entry name" value="CON_HrpB"/>
</dbReference>
<dbReference type="CDD" id="cd17990">
    <property type="entry name" value="DEXHc_HrpB"/>
    <property type="match status" value="1"/>
</dbReference>
<keyword evidence="9" id="KW-1185">Reference proteome</keyword>
<evidence type="ECO:0000256" key="3">
    <source>
        <dbReference type="ARBA" id="ARBA00022806"/>
    </source>
</evidence>
<dbReference type="RefSeq" id="WP_260999065.1">
    <property type="nucleotide sequence ID" value="NZ_CP054475.1"/>
</dbReference>
<keyword evidence="1" id="KW-0547">Nucleotide-binding</keyword>
<keyword evidence="4" id="KW-0067">ATP-binding</keyword>
<organism evidence="8 9">
    <name type="scientific">Thalassolituus hydrocarboniclasticus</name>
    <dbReference type="NCBI Taxonomy" id="2742796"/>
    <lineage>
        <taxon>Bacteria</taxon>
        <taxon>Pseudomonadati</taxon>
        <taxon>Pseudomonadota</taxon>
        <taxon>Gammaproteobacteria</taxon>
        <taxon>Oceanospirillales</taxon>
        <taxon>Oceanospirillaceae</taxon>
        <taxon>Thalassolituus</taxon>
    </lineage>
</organism>
<dbReference type="InterPro" id="IPR011545">
    <property type="entry name" value="DEAD/DEAH_box_helicase_dom"/>
</dbReference>
<dbReference type="InterPro" id="IPR014001">
    <property type="entry name" value="Helicase_ATP-bd"/>
</dbReference>
<dbReference type="Pfam" id="PF00270">
    <property type="entry name" value="DEAD"/>
    <property type="match status" value="1"/>
</dbReference>
<sequence length="859" mass="95500">MTTSPHSPSSPPALPIDSLLPDLRAQLNTHMNVLLSAEPGAGKTTRVPLALLHEDWLGGQKIIMLEPRRLAARNAARFMAQQLHEAVGETVGYRIRLEQKVSAATRIEVVTEGILTRMLQDDPELNGVGLIIFDEFHERNLHSDLALALAHQCQQLLRPELRLLVMSATLDADSLSEKLQAPLLHSPGRGFAVSHFYRPLPNSNVRLAEHCAGVIREALNAHKDGDVLAFLPGVADISRVQALLQETLSGVLVAPLHGQLSDSEQKTALSPAPAGLRKVILATNIAESSLTIDGVRIVVDSGLERRMSFSPASGISQLQTRTISQASSVQRAGRAGRQAEGFCYRLWREEEQSRREPHIRAEILDADLAPLLLELLHWGADLNDLLWLTPPPAASLSQARQVLTQLGMLQPDAPLRLNEHGQRCAALGLEPRWAHALLCAQQLGMAAEACELVAVLQEWPHQQRHSDDAERLLSQARRQQGLWNNRVRPLAQRWQRQLQATSSPNTHDDSPAPDSGPALDCSLVIALAFPDRIAQKRSANAQAFRLSGGSGAELQHNSDLHNADYLAIADISGGQPDRIRLAATLHRNSLASLQEIAPQLFSERTEIGWNDSGQLKALRHQCLGQLILNSKPLPALSAAEWQQAWRDYFIQRGLSDLPWQDDTNTVRSRMALAAQYLNRNGAEAEQWPDVSDQGLLQRLDDWLLPFCDNARNLRDLNKIALTDALLSLLSWEQQQQLAQLLPTHWQVASGSRIELQYNNDPNRQDDPEQPPVLAVKLQEMFGYEGQPAVLNGRLPLLIHLLSPARRPLQVTRDLPHFWRNTYAEVRKDMRGRYPKHPWPEDPLSAEATALTKRALSRRQ</sequence>
<dbReference type="SMART" id="SM00490">
    <property type="entry name" value="HELICc"/>
    <property type="match status" value="1"/>
</dbReference>
<dbReference type="PROSITE" id="PS51194">
    <property type="entry name" value="HELICASE_CTER"/>
    <property type="match status" value="1"/>
</dbReference>
<dbReference type="GO" id="GO:0004386">
    <property type="term" value="F:helicase activity"/>
    <property type="evidence" value="ECO:0007669"/>
    <property type="project" value="UniProtKB-KW"/>
</dbReference>
<evidence type="ECO:0000256" key="4">
    <source>
        <dbReference type="ARBA" id="ARBA00022840"/>
    </source>
</evidence>
<dbReference type="SUPFAM" id="SSF52540">
    <property type="entry name" value="P-loop containing nucleoside triphosphate hydrolases"/>
    <property type="match status" value="1"/>
</dbReference>
<name>A0ABY6A961_9GAMM</name>
<dbReference type="InterPro" id="IPR010225">
    <property type="entry name" value="HrpB"/>
</dbReference>